<reference evidence="3 4" key="1">
    <citation type="journal article" date="2015" name="Genome Announc.">
        <title>Draft Genome Sequence of the Thermophile Thermus filiformis ATCC 43280, Producer of Carotenoid-(Di)glucoside-Branched Fatty Acid (Di)esters and Source of Hyperthermostable Enzymes of Biotechnological Interest.</title>
        <authorList>
            <person name="Mandelli F."/>
            <person name="Oliveira Ramires B."/>
            <person name="Couger M.B."/>
            <person name="Paixao D.A."/>
            <person name="Camilo C.M."/>
            <person name="Polikarpov I."/>
            <person name="Prade R."/>
            <person name="Riano-Pachon D.M."/>
            <person name="Squina F.M."/>
        </authorList>
    </citation>
    <scope>NUCLEOTIDE SEQUENCE [LARGE SCALE GENOMIC DNA]</scope>
    <source>
        <strain evidence="3 4">ATCC 43280</strain>
    </source>
</reference>
<dbReference type="STRING" id="276.THFILI_00960"/>
<feature type="region of interest" description="Disordered" evidence="2">
    <location>
        <begin position="468"/>
        <end position="509"/>
    </location>
</feature>
<evidence type="ECO:0000313" key="4">
    <source>
        <dbReference type="Proteomes" id="UP000030364"/>
    </source>
</evidence>
<keyword evidence="1" id="KW-0175">Coiled coil</keyword>
<feature type="compositionally biased region" description="Low complexity" evidence="2">
    <location>
        <begin position="490"/>
        <end position="508"/>
    </location>
</feature>
<dbReference type="InterPro" id="IPR036525">
    <property type="entry name" value="Tubulin/FtsZ_GTPase_sf"/>
</dbReference>
<evidence type="ECO:0000256" key="2">
    <source>
        <dbReference type="SAM" id="MobiDB-lite"/>
    </source>
</evidence>
<sequence length="924" mass="105598">MAVYQLKRTVLIGLGGTGKKALLHAKKRFLETFGEEPPLVRFLLLDTTSANTDHLTARTPDGREEKVRLRASEVLHIEARGASLLPQVHDEIREWFPPKADLKANILSGAGQIRALGRLALFANATTVYENLRDLLALARDYQDERPALDRRHVYEPYTPHLTLVLVGSLAGGTGSGIFLDVAFVLRELMKDEDQLYGYFLLPDIYVNRPGTQNVEANAYAALKELDHFMSQEDTWSYTFGGRRIQVRKKPFDMVFLVNRENRAGKAFNELDDLAELLGLGLYLASGPLGKEQMDVFDNIVHQLNEQKGRYYGKTAHYASFGAAELRFDHHRVHREEGRGKALTTLRRWLSPQAHWDVGFVQRFAEGVSELKPPEDEEEAPPRAASKLEEDQAVFSQLRSELGLGKEKALQKYRQFWEKEGHLSRFLEDLEERLEKAWKEGGLPDLIQGLEKAAESLESLVKTLGKKAEDSRGELEEELGGLEQRISKASSAPPRSSFPPRQRPSSEPIMDRRTVRRIWEMAKLAWADQARLELARKTKREVEERLGELRELERRLRNRLERLEGEGVRKEGPGQDRSPFILTLPPPYEAEKALAGVDEPLREDKEKPSLKSLLKDPEGVVDVFLGQGESTLKGWLKGVIEGREESRTLWEAVERTFRELNGLSAPAWDYQDAWVANPGLGYREEVFILGLEDASDKEDPLVADEELLSVFAGTLRDRMRLQRVSTGDPNRLLFYKVEASIPAFALRGVGIYRERYEQLRKERSFHVDRRWEETFPDLFPQPSQEEVARVWTKARLMGILEGGAEEGYRFPDLRQERGRYKNLGLSPAEAFHSLEADFFAYKELESQVAAKEKGLKRDPQGLEALRHRVAEALENRERLLAEGEGTWRPEDLEVFRLERDVLRGLQQELAQYDPRRGTDDFPHL</sequence>
<evidence type="ECO:0008006" key="5">
    <source>
        <dbReference type="Google" id="ProtNLM"/>
    </source>
</evidence>
<gene>
    <name evidence="3" type="ORF">THFILI_00960</name>
</gene>
<dbReference type="SUPFAM" id="SSF52490">
    <property type="entry name" value="Tubulin nucleotide-binding domain-like"/>
    <property type="match status" value="1"/>
</dbReference>
<dbReference type="Pfam" id="PF13809">
    <property type="entry name" value="Tubulin_2"/>
    <property type="match status" value="1"/>
</dbReference>
<dbReference type="AlphaFoldDB" id="A0A0A2WNW4"/>
<name>A0A0A2WNW4_THEFI</name>
<comment type="caution">
    <text evidence="3">The sequence shown here is derived from an EMBL/GenBank/DDBJ whole genome shotgun (WGS) entry which is preliminary data.</text>
</comment>
<protein>
    <recommendedName>
        <fullName evidence="5">Tubulin-like protein</fullName>
    </recommendedName>
</protein>
<proteinExistence type="predicted"/>
<dbReference type="Proteomes" id="UP000030364">
    <property type="component" value="Unassembled WGS sequence"/>
</dbReference>
<dbReference type="InterPro" id="IPR025904">
    <property type="entry name" value="Tubulin-like"/>
</dbReference>
<organism evidence="3 4">
    <name type="scientific">Thermus filiformis</name>
    <dbReference type="NCBI Taxonomy" id="276"/>
    <lineage>
        <taxon>Bacteria</taxon>
        <taxon>Thermotogati</taxon>
        <taxon>Deinococcota</taxon>
        <taxon>Deinococci</taxon>
        <taxon>Thermales</taxon>
        <taxon>Thermaceae</taxon>
        <taxon>Thermus</taxon>
    </lineage>
</organism>
<dbReference type="EMBL" id="JPSL02000034">
    <property type="protein sequence ID" value="KGQ21503.2"/>
    <property type="molecule type" value="Genomic_DNA"/>
</dbReference>
<evidence type="ECO:0000256" key="1">
    <source>
        <dbReference type="SAM" id="Coils"/>
    </source>
</evidence>
<feature type="coiled-coil region" evidence="1">
    <location>
        <begin position="532"/>
        <end position="566"/>
    </location>
</feature>
<dbReference type="RefSeq" id="WP_038065707.1">
    <property type="nucleotide sequence ID" value="NZ_JPSL02000034.1"/>
</dbReference>
<accession>A0A0A2WNW4</accession>
<keyword evidence="4" id="KW-1185">Reference proteome</keyword>
<dbReference type="Gene3D" id="3.40.50.1440">
    <property type="entry name" value="Tubulin/FtsZ, GTPase domain"/>
    <property type="match status" value="1"/>
</dbReference>
<evidence type="ECO:0000313" key="3">
    <source>
        <dbReference type="EMBL" id="KGQ21503.2"/>
    </source>
</evidence>
<dbReference type="OrthoDB" id="3400278at2"/>